<dbReference type="Proteomes" id="UP000092462">
    <property type="component" value="Unassembled WGS sequence"/>
</dbReference>
<dbReference type="KEGG" id="ppap:129804529"/>
<dbReference type="GO" id="GO:0005783">
    <property type="term" value="C:endoplasmic reticulum"/>
    <property type="evidence" value="ECO:0007669"/>
    <property type="project" value="TreeGrafter"/>
</dbReference>
<keyword evidence="3" id="KW-1185">Reference proteome</keyword>
<evidence type="ECO:0000256" key="1">
    <source>
        <dbReference type="ARBA" id="ARBA00017902"/>
    </source>
</evidence>
<dbReference type="GeneID" id="129804529"/>
<evidence type="ECO:0000313" key="2">
    <source>
        <dbReference type="EnsemblMetazoa" id="PPAI006366-PA"/>
    </source>
</evidence>
<dbReference type="VEuPathDB" id="VectorBase:PPAI006366"/>
<dbReference type="EMBL" id="AJVK01032916">
    <property type="status" value="NOT_ANNOTATED_CDS"/>
    <property type="molecule type" value="Genomic_DNA"/>
</dbReference>
<dbReference type="Pfam" id="PF11027">
    <property type="entry name" value="DUF2615"/>
    <property type="match status" value="1"/>
</dbReference>
<sequence length="100" mass="11086">MADEFDGCECIWSHEIAMRRLLTLLRQNQNYCTDTECIDLPSSNPDNLGTGFTTMTMFLVFAVILFMMRPSSLRRNVGTTEKPVANRPGTDDGGPPPTVG</sequence>
<proteinExistence type="predicted"/>
<accession>A0A1B0DEL7</accession>
<dbReference type="RefSeq" id="XP_055707863.1">
    <property type="nucleotide sequence ID" value="XM_055851888.1"/>
</dbReference>
<organism evidence="2 3">
    <name type="scientific">Phlebotomus papatasi</name>
    <name type="common">Sandfly</name>
    <dbReference type="NCBI Taxonomy" id="29031"/>
    <lineage>
        <taxon>Eukaryota</taxon>
        <taxon>Metazoa</taxon>
        <taxon>Ecdysozoa</taxon>
        <taxon>Arthropoda</taxon>
        <taxon>Hexapoda</taxon>
        <taxon>Insecta</taxon>
        <taxon>Pterygota</taxon>
        <taxon>Neoptera</taxon>
        <taxon>Endopterygota</taxon>
        <taxon>Diptera</taxon>
        <taxon>Nematocera</taxon>
        <taxon>Psychodoidea</taxon>
        <taxon>Psychodidae</taxon>
        <taxon>Phlebotomus</taxon>
        <taxon>Phlebotomus</taxon>
    </lineage>
</organism>
<name>A0A1B0DEL7_PHLPP</name>
<dbReference type="OrthoDB" id="10054061at2759"/>
<dbReference type="PANTHER" id="PTHR31019">
    <property type="entry name" value="SMALL INTEGRAL MEMBRANE PROTEIN 14"/>
    <property type="match status" value="1"/>
</dbReference>
<evidence type="ECO:0000313" key="3">
    <source>
        <dbReference type="Proteomes" id="UP000092462"/>
    </source>
</evidence>
<dbReference type="InterPro" id="IPR020309">
    <property type="entry name" value="Smim-14"/>
</dbReference>
<dbReference type="PANTHER" id="PTHR31019:SF1">
    <property type="entry name" value="SMALL INTEGRAL MEMBRANE PROTEIN 14"/>
    <property type="match status" value="1"/>
</dbReference>
<dbReference type="RefSeq" id="XP_055707862.1">
    <property type="nucleotide sequence ID" value="XM_055851887.1"/>
</dbReference>
<protein>
    <recommendedName>
        <fullName evidence="1">Small integral membrane protein 14</fullName>
    </recommendedName>
</protein>
<dbReference type="VEuPathDB" id="VectorBase:PPAPM1_005809"/>
<dbReference type="EnsemblMetazoa" id="PPAI006366-RA">
    <property type="protein sequence ID" value="PPAI006366-PA"/>
    <property type="gene ID" value="PPAI006366"/>
</dbReference>
<dbReference type="AlphaFoldDB" id="A0A1B0DEL7"/>
<reference evidence="2" key="1">
    <citation type="submission" date="2022-08" db="UniProtKB">
        <authorList>
            <consortium name="EnsemblMetazoa"/>
        </authorList>
    </citation>
    <scope>IDENTIFICATION</scope>
    <source>
        <strain evidence="2">Israel</strain>
    </source>
</reference>